<proteinExistence type="inferred from homology"/>
<name>A0A1I2MA94_9EURY</name>
<dbReference type="AlphaFoldDB" id="A0A1I2MA94"/>
<evidence type="ECO:0000256" key="9">
    <source>
        <dbReference type="ARBA" id="ARBA00029295"/>
    </source>
</evidence>
<evidence type="ECO:0000256" key="5">
    <source>
        <dbReference type="ARBA" id="ARBA00022603"/>
    </source>
</evidence>
<keyword evidence="5 11" id="KW-0489">Methyltransferase</keyword>
<evidence type="ECO:0000313" key="12">
    <source>
        <dbReference type="Proteomes" id="UP000198876"/>
    </source>
</evidence>
<comment type="similarity">
    <text evidence="2">Belongs to the methyltransferase superfamily. L-isoaspartyl/D-aspartyl protein methyltransferase family.</text>
</comment>
<dbReference type="RefSeq" id="WP_092888091.1">
    <property type="nucleotide sequence ID" value="NZ_FOOQ01000001.1"/>
</dbReference>
<dbReference type="GO" id="GO:0005737">
    <property type="term" value="C:cytoplasm"/>
    <property type="evidence" value="ECO:0007669"/>
    <property type="project" value="UniProtKB-SubCell"/>
</dbReference>
<dbReference type="OrthoDB" id="194891at2157"/>
<feature type="region of interest" description="Disordered" evidence="10">
    <location>
        <begin position="202"/>
        <end position="231"/>
    </location>
</feature>
<sequence>MDTAALREDMVDSIEHSMDVDESVSLAMRTVPRHSFVEETPYNNRASDYEGTTVLAPDLAARLLSALDVREDDEVLVVGAGVGYTAAVVAELADAKRVHAIDIDRQLVYAARSNLEDAGYGAVLVDRRDGADGLPEYAPFDRILVEAAAISPPRTLVGQLSDDGHLVMPMGGPEQTLVSVDREGDVVEKHGPVAFRPLLVEGEQHTGPVRNRTEREDAEHAEPDSGYFAPSGWEQEWIDWDERLSGRRRR</sequence>
<dbReference type="Gene3D" id="3.40.50.150">
    <property type="entry name" value="Vaccinia Virus protein VP39"/>
    <property type="match status" value="1"/>
</dbReference>
<protein>
    <recommendedName>
        <fullName evidence="3">protein-L-isoaspartate(D-aspartate) O-methyltransferase</fullName>
        <ecNumber evidence="3">2.1.1.77</ecNumber>
    </recommendedName>
</protein>
<dbReference type="SUPFAM" id="SSF53335">
    <property type="entry name" value="S-adenosyl-L-methionine-dependent methyltransferases"/>
    <property type="match status" value="1"/>
</dbReference>
<evidence type="ECO:0000256" key="10">
    <source>
        <dbReference type="SAM" id="MobiDB-lite"/>
    </source>
</evidence>
<evidence type="ECO:0000256" key="1">
    <source>
        <dbReference type="ARBA" id="ARBA00004496"/>
    </source>
</evidence>
<reference evidence="12" key="1">
    <citation type="submission" date="2016-10" db="EMBL/GenBank/DDBJ databases">
        <authorList>
            <person name="Varghese N."/>
            <person name="Submissions S."/>
        </authorList>
    </citation>
    <scope>NUCLEOTIDE SEQUENCE [LARGE SCALE GENOMIC DNA]</scope>
    <source>
        <strain evidence="12">CGMCC 1.7739</strain>
    </source>
</reference>
<organism evidence="11 12">
    <name type="scientific">Halopelagius inordinatus</name>
    <dbReference type="NCBI Taxonomy" id="553467"/>
    <lineage>
        <taxon>Archaea</taxon>
        <taxon>Methanobacteriati</taxon>
        <taxon>Methanobacteriota</taxon>
        <taxon>Stenosarchaea group</taxon>
        <taxon>Halobacteria</taxon>
        <taxon>Halobacteriales</taxon>
        <taxon>Haloferacaceae</taxon>
    </lineage>
</organism>
<dbReference type="InterPro" id="IPR000682">
    <property type="entry name" value="PCMT"/>
</dbReference>
<keyword evidence="4" id="KW-0963">Cytoplasm</keyword>
<comment type="catalytic activity">
    <reaction evidence="9">
        <text>[protein]-L-isoaspartate + S-adenosyl-L-methionine = [protein]-L-isoaspartate alpha-methyl ester + S-adenosyl-L-homocysteine</text>
        <dbReference type="Rhea" id="RHEA:12705"/>
        <dbReference type="Rhea" id="RHEA-COMP:12143"/>
        <dbReference type="Rhea" id="RHEA-COMP:12144"/>
        <dbReference type="ChEBI" id="CHEBI:57856"/>
        <dbReference type="ChEBI" id="CHEBI:59789"/>
        <dbReference type="ChEBI" id="CHEBI:90596"/>
        <dbReference type="ChEBI" id="CHEBI:90598"/>
        <dbReference type="EC" id="2.1.1.77"/>
    </reaction>
</comment>
<feature type="compositionally biased region" description="Basic and acidic residues" evidence="10">
    <location>
        <begin position="211"/>
        <end position="223"/>
    </location>
</feature>
<evidence type="ECO:0000313" key="11">
    <source>
        <dbReference type="EMBL" id="SFF86296.1"/>
    </source>
</evidence>
<evidence type="ECO:0000256" key="7">
    <source>
        <dbReference type="ARBA" id="ARBA00022691"/>
    </source>
</evidence>
<dbReference type="Pfam" id="PF01135">
    <property type="entry name" value="PCMT"/>
    <property type="match status" value="1"/>
</dbReference>
<evidence type="ECO:0000256" key="4">
    <source>
        <dbReference type="ARBA" id="ARBA00022490"/>
    </source>
</evidence>
<accession>A0A1I2MA94</accession>
<dbReference type="EMBL" id="FOOQ01000001">
    <property type="protein sequence ID" value="SFF86296.1"/>
    <property type="molecule type" value="Genomic_DNA"/>
</dbReference>
<evidence type="ECO:0000256" key="3">
    <source>
        <dbReference type="ARBA" id="ARBA00011890"/>
    </source>
</evidence>
<dbReference type="GO" id="GO:0004719">
    <property type="term" value="F:protein-L-isoaspartate (D-aspartate) O-methyltransferase activity"/>
    <property type="evidence" value="ECO:0007669"/>
    <property type="project" value="UniProtKB-EC"/>
</dbReference>
<dbReference type="PANTHER" id="PTHR11579:SF0">
    <property type="entry name" value="PROTEIN-L-ISOASPARTATE(D-ASPARTATE) O-METHYLTRANSFERASE"/>
    <property type="match status" value="1"/>
</dbReference>
<dbReference type="GO" id="GO:0032259">
    <property type="term" value="P:methylation"/>
    <property type="evidence" value="ECO:0007669"/>
    <property type="project" value="UniProtKB-KW"/>
</dbReference>
<evidence type="ECO:0000256" key="2">
    <source>
        <dbReference type="ARBA" id="ARBA00005369"/>
    </source>
</evidence>
<dbReference type="PANTHER" id="PTHR11579">
    <property type="entry name" value="PROTEIN-L-ISOASPARTATE O-METHYLTRANSFERASE"/>
    <property type="match status" value="1"/>
</dbReference>
<keyword evidence="12" id="KW-1185">Reference proteome</keyword>
<evidence type="ECO:0000256" key="8">
    <source>
        <dbReference type="ARBA" id="ARBA00025330"/>
    </source>
</evidence>
<comment type="function">
    <text evidence="8">Catalyzes the methyl esterification of L-isoaspartyl residues in peptides and proteins that result from spontaneous decomposition of normal L-aspartyl and L-asparaginyl residues. It plays a role in the repair and/or degradation of damaged proteins.</text>
</comment>
<dbReference type="STRING" id="553467.SAMN04488063_0567"/>
<gene>
    <name evidence="11" type="ORF">SAMN04488063_0567</name>
</gene>
<evidence type="ECO:0000256" key="6">
    <source>
        <dbReference type="ARBA" id="ARBA00022679"/>
    </source>
</evidence>
<dbReference type="InterPro" id="IPR029063">
    <property type="entry name" value="SAM-dependent_MTases_sf"/>
</dbReference>
<comment type="subcellular location">
    <subcellularLocation>
        <location evidence="1">Cytoplasm</location>
    </subcellularLocation>
</comment>
<dbReference type="EC" id="2.1.1.77" evidence="3"/>
<dbReference type="Proteomes" id="UP000198876">
    <property type="component" value="Unassembled WGS sequence"/>
</dbReference>
<keyword evidence="6 11" id="KW-0808">Transferase</keyword>
<keyword evidence="7" id="KW-0949">S-adenosyl-L-methionine</keyword>